<name>F9Z3H4_ODOSD</name>
<dbReference type="PROSITE" id="PS51257">
    <property type="entry name" value="PROKAR_LIPOPROTEIN"/>
    <property type="match status" value="1"/>
</dbReference>
<dbReference type="EMBL" id="CP002544">
    <property type="protein sequence ID" value="ADY34602.1"/>
    <property type="molecule type" value="Genomic_DNA"/>
</dbReference>
<dbReference type="SUPFAM" id="SSF75011">
    <property type="entry name" value="3-carboxy-cis,cis-mucoante lactonizing enzyme"/>
    <property type="match status" value="1"/>
</dbReference>
<dbReference type="Proteomes" id="UP000006657">
    <property type="component" value="Chromosome"/>
</dbReference>
<evidence type="ECO:0008006" key="3">
    <source>
        <dbReference type="Google" id="ProtNLM"/>
    </source>
</evidence>
<dbReference type="HOGENOM" id="CLU_053283_1_1_10"/>
<dbReference type="Pfam" id="PF17170">
    <property type="entry name" value="DUF5128"/>
    <property type="match status" value="1"/>
</dbReference>
<evidence type="ECO:0000313" key="1">
    <source>
        <dbReference type="EMBL" id="ADY34602.1"/>
    </source>
</evidence>
<dbReference type="KEGG" id="osp:Odosp_3658"/>
<evidence type="ECO:0000313" key="2">
    <source>
        <dbReference type="Proteomes" id="UP000006657"/>
    </source>
</evidence>
<gene>
    <name evidence="1" type="ordered locus">Odosp_3658</name>
</gene>
<dbReference type="STRING" id="709991.Odosp_3658"/>
<proteinExistence type="predicted"/>
<reference evidence="1 2" key="1">
    <citation type="journal article" date="2011" name="Stand. Genomic Sci.">
        <title>Complete genome sequence of Odoribacter splanchnicus type strain (1651/6).</title>
        <authorList>
            <consortium name="US DOE Joint Genome Institute (JGI-PGF)"/>
            <person name="Goker M."/>
            <person name="Gronow S."/>
            <person name="Zeytun A."/>
            <person name="Nolan M."/>
            <person name="Lucas S."/>
            <person name="Lapidus A."/>
            <person name="Hammon N."/>
            <person name="Deshpande S."/>
            <person name="Cheng J.F."/>
            <person name="Pitluck S."/>
            <person name="Liolios K."/>
            <person name="Pagani I."/>
            <person name="Ivanova N."/>
            <person name="Mavromatis K."/>
            <person name="Ovchinikova G."/>
            <person name="Pati A."/>
            <person name="Tapia R."/>
            <person name="Han C."/>
            <person name="Goodwin L."/>
            <person name="Chen A."/>
            <person name="Palaniappan K."/>
            <person name="Land M."/>
            <person name="Hauser L."/>
            <person name="Jeffries C.D."/>
            <person name="Brambilla E.M."/>
            <person name="Rohde M."/>
            <person name="Detter J.C."/>
            <person name="Woyke T."/>
            <person name="Bristow J."/>
            <person name="Markowitz V."/>
            <person name="Hugenholtz P."/>
            <person name="Eisen J.A."/>
            <person name="Kyrpides N.C."/>
            <person name="Klenk H.P."/>
        </authorList>
    </citation>
    <scope>NUCLEOTIDE SEQUENCE [LARGE SCALE GENOMIC DNA]</scope>
    <source>
        <strain evidence="2">ATCC 29572 / DSM 20712 / JCM 15291 / NCTC 10825 / 1651/6</strain>
    </source>
</reference>
<organism evidence="1 2">
    <name type="scientific">Odoribacter splanchnicus (strain ATCC 29572 / DSM 20712 / CIP 104287 / JCM 15291 / NCTC 10825 / 1651/6)</name>
    <name type="common">Bacteroides splanchnicus</name>
    <dbReference type="NCBI Taxonomy" id="709991"/>
    <lineage>
        <taxon>Bacteria</taxon>
        <taxon>Pseudomonadati</taxon>
        <taxon>Bacteroidota</taxon>
        <taxon>Bacteroidia</taxon>
        <taxon>Bacteroidales</taxon>
        <taxon>Odoribacteraceae</taxon>
        <taxon>Odoribacter</taxon>
    </lineage>
</organism>
<keyword evidence="2" id="KW-1185">Reference proteome</keyword>
<dbReference type="AlphaFoldDB" id="F9Z3H4"/>
<dbReference type="PaxDb" id="709991-Odosp_3658"/>
<accession>F9Z3H4</accession>
<dbReference type="eggNOG" id="COG3391">
    <property type="taxonomic scope" value="Bacteria"/>
</dbReference>
<protein>
    <recommendedName>
        <fullName evidence="3">6-bladed beta-propeller</fullName>
    </recommendedName>
</protein>
<sequence length="405" mass="47725">MTMLRLLKFLLLFSLFFVSCRSKNKVEQPMIKDFDLLQRANNDYTTIDLEHAEELAYRELIDSIRYISLGDECGVMGNIANIITYKGRFYIQEEQFDRVFIYDDTGRCLKKIDNKGRGPGEYLRIESIDINTEKEELMLVDGMSDKLFFYDLDGNFKSIHSIRYFQTENTLCLRDSVFLHISAPSQNFGNEGLYGYALVLSKGNENFLKGYRYLPLQVGYKGGGQIFKGYERSCYHPIYSDTIYQILSDTTYGPIFYFKIKNSSWEKYHNSDRFVDIDGSEEGVFTLLYENQDFFLGYIADKKKKGNYMQPFLYDKMKDKTYLLRWCDYYEHLKELDYFEGYEARGIFEDYFIAHVSFSTLDQYNIFERVKDGALKITNPELERVIQNLNTDSNPVLILTKFKHL</sequence>